<sequence>MKVVVIGGGAAGFFGAICAAQAGVEVTLLEAGQNCLSKVLISGGGRCNVTHSCFEPALLVQHYPRGGKALRGAFSQFQPKHTIEWFTDRNVKLKTEADGRIFPITDDARTIADCLLNQAADLGVKIYTQSPVKAIAKVEDQFLVTLRSEQVLMADRVLIATGSNPNGYQFARSLGHSVIDPVPSLFTFNIRDDRLTDLAGVSVDPVRLRLQVGEAKFEQTGALLITHWGVSGPAVLKLSAWAARELHDARYQARFSINWLPKQNLDQLRQELTAVRNQIPQKTIAANCPVMLPRRLWERLTEAVGIQKERRWAELSNKTLNQLIQELMQGSYQISGKGVFKEEFVTCGGVDLKEINFKTMESRCCSGLYFAGEVLDIDGVTGGFNFQSAWTTGWIAGNAIAKVSASVHRPQ</sequence>
<dbReference type="NCBIfam" id="TIGR00275">
    <property type="entry name" value="aminoacetone oxidase family FAD-binding enzyme"/>
    <property type="match status" value="1"/>
</dbReference>
<dbReference type="InterPro" id="IPR055178">
    <property type="entry name" value="RsdA/BaiN/AoA(So)-like_dom"/>
</dbReference>
<dbReference type="SUPFAM" id="SSF51905">
    <property type="entry name" value="FAD/NAD(P)-binding domain"/>
    <property type="match status" value="1"/>
</dbReference>
<keyword evidence="3" id="KW-0274">FAD</keyword>
<gene>
    <name evidence="6" type="ORF">Q2T42_04155</name>
</gene>
<organism evidence="6">
    <name type="scientific">Leptolyngbya boryana CZ1</name>
    <dbReference type="NCBI Taxonomy" id="3060204"/>
    <lineage>
        <taxon>Bacteria</taxon>
        <taxon>Bacillati</taxon>
        <taxon>Cyanobacteriota</taxon>
        <taxon>Cyanophyceae</taxon>
        <taxon>Leptolyngbyales</taxon>
        <taxon>Leptolyngbyaceae</taxon>
        <taxon>Leptolyngbya group</taxon>
        <taxon>Leptolyngbya</taxon>
    </lineage>
</organism>
<evidence type="ECO:0000259" key="4">
    <source>
        <dbReference type="Pfam" id="PF03486"/>
    </source>
</evidence>
<name>A0AA96WX64_LEPBY</name>
<dbReference type="RefSeq" id="WP_316427891.1">
    <property type="nucleotide sequence ID" value="NZ_CP130144.1"/>
</dbReference>
<dbReference type="SUPFAM" id="SSF160996">
    <property type="entry name" value="HI0933 insert domain-like"/>
    <property type="match status" value="1"/>
</dbReference>
<reference evidence="6" key="2">
    <citation type="submission" date="2023-07" db="EMBL/GenBank/DDBJ databases">
        <authorList>
            <person name="Bai X.-H."/>
            <person name="Wang H.-H."/>
            <person name="Wang J."/>
            <person name="Ma M.-Y."/>
            <person name="Hu H.-H."/>
            <person name="Song Z.-L."/>
            <person name="Ma H.-G."/>
            <person name="Fan Y."/>
            <person name="Du C.-Y."/>
            <person name="Xu J.-C."/>
        </authorList>
    </citation>
    <scope>NUCLEOTIDE SEQUENCE</scope>
    <source>
        <strain evidence="6">CZ1</strain>
    </source>
</reference>
<comment type="cofactor">
    <cofactor evidence="1">
        <name>FAD</name>
        <dbReference type="ChEBI" id="CHEBI:57692"/>
    </cofactor>
</comment>
<dbReference type="EMBL" id="CP130144">
    <property type="protein sequence ID" value="WNZ47027.1"/>
    <property type="molecule type" value="Genomic_DNA"/>
</dbReference>
<feature type="domain" description="RsdA/BaiN/AoA(So)-like insert" evidence="5">
    <location>
        <begin position="182"/>
        <end position="345"/>
    </location>
</feature>
<dbReference type="PRINTS" id="PR00368">
    <property type="entry name" value="FADPNR"/>
</dbReference>
<evidence type="ECO:0000256" key="1">
    <source>
        <dbReference type="ARBA" id="ARBA00001974"/>
    </source>
</evidence>
<dbReference type="InterPro" id="IPR023166">
    <property type="entry name" value="BaiN-like_dom_sf"/>
</dbReference>
<reference evidence="6" key="1">
    <citation type="journal article" date="2023" name="Plants (Basel)">
        <title>Genomic Analysis of Leptolyngbya boryana CZ1 Reveals Efficient Carbon Fixation Modules.</title>
        <authorList>
            <person name="Bai X."/>
            <person name="Wang H."/>
            <person name="Cheng W."/>
            <person name="Wang J."/>
            <person name="Ma M."/>
            <person name="Hu H."/>
            <person name="Song Z."/>
            <person name="Ma H."/>
            <person name="Fan Y."/>
            <person name="Du C."/>
            <person name="Xu J."/>
        </authorList>
    </citation>
    <scope>NUCLEOTIDE SEQUENCE</scope>
    <source>
        <strain evidence="6">CZ1</strain>
    </source>
</reference>
<evidence type="ECO:0000313" key="6">
    <source>
        <dbReference type="EMBL" id="WNZ47027.1"/>
    </source>
</evidence>
<dbReference type="Pfam" id="PF03486">
    <property type="entry name" value="HI0933_like"/>
    <property type="match status" value="1"/>
</dbReference>
<dbReference type="InterPro" id="IPR036188">
    <property type="entry name" value="FAD/NAD-bd_sf"/>
</dbReference>
<evidence type="ECO:0000256" key="2">
    <source>
        <dbReference type="ARBA" id="ARBA00022630"/>
    </source>
</evidence>
<protein>
    <submittedName>
        <fullName evidence="6">NAD(P)/FAD-dependent oxidoreductase</fullName>
    </submittedName>
</protein>
<dbReference type="PRINTS" id="PR00411">
    <property type="entry name" value="PNDRDTASEI"/>
</dbReference>
<accession>A0AA96WX64</accession>
<dbReference type="Gene3D" id="3.50.50.60">
    <property type="entry name" value="FAD/NAD(P)-binding domain"/>
    <property type="match status" value="1"/>
</dbReference>
<evidence type="ECO:0000256" key="3">
    <source>
        <dbReference type="ARBA" id="ARBA00022827"/>
    </source>
</evidence>
<dbReference type="Pfam" id="PF22780">
    <property type="entry name" value="HI0933_like_1st"/>
    <property type="match status" value="1"/>
</dbReference>
<dbReference type="InterPro" id="IPR004792">
    <property type="entry name" value="BaiN-like"/>
</dbReference>
<dbReference type="PANTHER" id="PTHR42887:SF2">
    <property type="entry name" value="OS12G0638800 PROTEIN"/>
    <property type="match status" value="1"/>
</dbReference>
<dbReference type="Gene3D" id="2.40.30.10">
    <property type="entry name" value="Translation factors"/>
    <property type="match status" value="1"/>
</dbReference>
<feature type="domain" description="RsdA/BaiN/AoA(So)-like Rossmann fold-like" evidence="4">
    <location>
        <begin position="2"/>
        <end position="398"/>
    </location>
</feature>
<proteinExistence type="predicted"/>
<keyword evidence="2" id="KW-0285">Flavoprotein</keyword>
<dbReference type="AlphaFoldDB" id="A0AA96WX64"/>
<dbReference type="PANTHER" id="PTHR42887">
    <property type="entry name" value="OS12G0638800 PROTEIN"/>
    <property type="match status" value="1"/>
</dbReference>
<dbReference type="InterPro" id="IPR057661">
    <property type="entry name" value="RsdA/BaiN/AoA(So)_Rossmann"/>
</dbReference>
<evidence type="ECO:0000259" key="5">
    <source>
        <dbReference type="Pfam" id="PF22780"/>
    </source>
</evidence>
<dbReference type="Gene3D" id="1.10.8.260">
    <property type="entry name" value="HI0933 insert domain-like"/>
    <property type="match status" value="1"/>
</dbReference>